<dbReference type="Proteomes" id="UP000825360">
    <property type="component" value="Chromosome"/>
</dbReference>
<reference evidence="1 2" key="1">
    <citation type="submission" date="2021-07" db="EMBL/GenBank/DDBJ databases">
        <title>Genome sequencing of Neisseria perflava LPB0400.</title>
        <authorList>
            <person name="Kim J."/>
        </authorList>
    </citation>
    <scope>NUCLEOTIDE SEQUENCE [LARGE SCALE GENOMIC DNA]</scope>
    <source>
        <strain evidence="1 2">LPB0400</strain>
    </source>
</reference>
<dbReference type="RefSeq" id="WP_070460939.1">
    <property type="nucleotide sequence ID" value="NZ_CP079818.1"/>
</dbReference>
<proteinExistence type="predicted"/>
<accession>A0ABD7F050</accession>
<dbReference type="KEGG" id="npf:LPB400_05410"/>
<evidence type="ECO:0000313" key="2">
    <source>
        <dbReference type="Proteomes" id="UP000825360"/>
    </source>
</evidence>
<dbReference type="AlphaFoldDB" id="A0ABD7F050"/>
<gene>
    <name evidence="1" type="ORF">LPB400_05410</name>
</gene>
<protein>
    <recommendedName>
        <fullName evidence="3">Hemagglutinin</fullName>
    </recommendedName>
</protein>
<sequence>MGQKAKHGAGSGELIIDAGINAVSVYPPVAVGLASWGVGDSIANNNPEQLGSSLAGLGSSFVLAKTVGNTAYRIDWGGLPTTSSLKLQQMGSINPPRLTKIRANELDVKSYGEAKKGDVKGDNLEHDHIPSFAALVAANETILGRSLTASELRQLKNESTAITLPHEFHKQSRTYKGRNTQEQIQEDAQNLCAAQCKDLAVLEKNLEKSGKYTKSEIEQAIKDIKEKNEIRGIKLW</sequence>
<name>A0ABD7F050_NEIPE</name>
<evidence type="ECO:0008006" key="3">
    <source>
        <dbReference type="Google" id="ProtNLM"/>
    </source>
</evidence>
<dbReference type="EMBL" id="CP079818">
    <property type="protein sequence ID" value="QXW91444.1"/>
    <property type="molecule type" value="Genomic_DNA"/>
</dbReference>
<organism evidence="1 2">
    <name type="scientific">Neisseria perflava</name>
    <dbReference type="NCBI Taxonomy" id="33053"/>
    <lineage>
        <taxon>Bacteria</taxon>
        <taxon>Pseudomonadati</taxon>
        <taxon>Pseudomonadota</taxon>
        <taxon>Betaproteobacteria</taxon>
        <taxon>Neisseriales</taxon>
        <taxon>Neisseriaceae</taxon>
        <taxon>Neisseria</taxon>
    </lineage>
</organism>
<evidence type="ECO:0000313" key="1">
    <source>
        <dbReference type="EMBL" id="QXW91444.1"/>
    </source>
</evidence>